<evidence type="ECO:0000313" key="5">
    <source>
        <dbReference type="Proteomes" id="UP001146793"/>
    </source>
</evidence>
<feature type="compositionally biased region" description="Basic and acidic residues" evidence="2">
    <location>
        <begin position="71"/>
        <end position="80"/>
    </location>
</feature>
<evidence type="ECO:0000256" key="1">
    <source>
        <dbReference type="ARBA" id="ARBA00022468"/>
    </source>
</evidence>
<dbReference type="SMART" id="SM00323">
    <property type="entry name" value="RasGAP"/>
    <property type="match status" value="1"/>
</dbReference>
<feature type="compositionally biased region" description="Polar residues" evidence="2">
    <location>
        <begin position="1"/>
        <end position="10"/>
    </location>
</feature>
<dbReference type="Proteomes" id="UP001146793">
    <property type="component" value="Unassembled WGS sequence"/>
</dbReference>
<feature type="region of interest" description="Disordered" evidence="2">
    <location>
        <begin position="54"/>
        <end position="105"/>
    </location>
</feature>
<feature type="compositionally biased region" description="Basic residues" evidence="2">
    <location>
        <begin position="11"/>
        <end position="21"/>
    </location>
</feature>
<dbReference type="SUPFAM" id="SSF48350">
    <property type="entry name" value="GTPase activation domain, GAP"/>
    <property type="match status" value="1"/>
</dbReference>
<gene>
    <name evidence="4" type="ORF">M0812_08302</name>
</gene>
<sequence>MSKQNQNQKQRAVRNTKRGLRKSYSFPKKGFETENKAIQSDIFTELFLKELTGTSKTNSEQPCQLQTKKKIATETRERSSKLNSTQQGSPNNKQKNHRKDQQVKRVERGLVQSSSFSMAQLNLNKFLMNRPQINSKRLGSEENLFGSSQDDNKKKGIRSKISKKKNQEQRLSLDQQQLIQVITDDELELFETISQKIKKFGKNDTVIEAIWTIFETKKISFEILKFSIMNEINETELAETLFRRNSMATKLLNVIGNFFGTEYLINILKEPIKKILEDCEDLEVDQKKIKDPNHDISFNREKLKKKTKNFFDLIFNSLEQVPLVIREVCRFIRKETKEKFPEMELTSVGAFFFLRFICPVIASPEKYQIFDEKITPTMRRALIQTSKIIQTISNKVRFPEQSYMYGFNTFIEENEKPMFTFFEKISNRMFVDEISIENSLVNEEQVAEAVNVMKNFLQQNFEEIQDDLFKVTNRLFD</sequence>
<name>A0AAV8A1N9_9EUKA</name>
<feature type="compositionally biased region" description="Polar residues" evidence="2">
    <location>
        <begin position="54"/>
        <end position="66"/>
    </location>
</feature>
<dbReference type="PANTHER" id="PTHR10194">
    <property type="entry name" value="RAS GTPASE-ACTIVATING PROTEINS"/>
    <property type="match status" value="1"/>
</dbReference>
<feature type="region of interest" description="Disordered" evidence="2">
    <location>
        <begin position="1"/>
        <end position="31"/>
    </location>
</feature>
<dbReference type="InterPro" id="IPR001936">
    <property type="entry name" value="RasGAP_dom"/>
</dbReference>
<evidence type="ECO:0000256" key="2">
    <source>
        <dbReference type="SAM" id="MobiDB-lite"/>
    </source>
</evidence>
<proteinExistence type="predicted"/>
<feature type="compositionally biased region" description="Polar residues" evidence="2">
    <location>
        <begin position="81"/>
        <end position="93"/>
    </location>
</feature>
<evidence type="ECO:0000313" key="4">
    <source>
        <dbReference type="EMBL" id="KAJ3446493.1"/>
    </source>
</evidence>
<comment type="caution">
    <text evidence="4">The sequence shown here is derived from an EMBL/GenBank/DDBJ whole genome shotgun (WGS) entry which is preliminary data.</text>
</comment>
<dbReference type="AlphaFoldDB" id="A0AAV8A1N9"/>
<dbReference type="Gene3D" id="1.10.506.10">
    <property type="entry name" value="GTPase Activation - p120gap, domain 1"/>
    <property type="match status" value="2"/>
</dbReference>
<dbReference type="GO" id="GO:0005096">
    <property type="term" value="F:GTPase activator activity"/>
    <property type="evidence" value="ECO:0007669"/>
    <property type="project" value="UniProtKB-KW"/>
</dbReference>
<dbReference type="Pfam" id="PF00616">
    <property type="entry name" value="RasGAP"/>
    <property type="match status" value="2"/>
</dbReference>
<accession>A0AAV8A1N9</accession>
<dbReference type="EMBL" id="JANTQA010000020">
    <property type="protein sequence ID" value="KAJ3446493.1"/>
    <property type="molecule type" value="Genomic_DNA"/>
</dbReference>
<keyword evidence="1" id="KW-0343">GTPase activation</keyword>
<reference evidence="4" key="1">
    <citation type="submission" date="2022-08" db="EMBL/GenBank/DDBJ databases">
        <title>Novel sulphate-reducing endosymbionts in the free-living metamonad Anaeramoeba.</title>
        <authorList>
            <person name="Jerlstrom-Hultqvist J."/>
            <person name="Cepicka I."/>
            <person name="Gallot-Lavallee L."/>
            <person name="Salas-Leiva D."/>
            <person name="Curtis B.A."/>
            <person name="Zahonova K."/>
            <person name="Pipaliya S."/>
            <person name="Dacks J."/>
            <person name="Roger A.J."/>
        </authorList>
    </citation>
    <scope>NUCLEOTIDE SEQUENCE</scope>
    <source>
        <strain evidence="4">Busselton2</strain>
    </source>
</reference>
<organism evidence="4 5">
    <name type="scientific">Anaeramoeba flamelloides</name>
    <dbReference type="NCBI Taxonomy" id="1746091"/>
    <lineage>
        <taxon>Eukaryota</taxon>
        <taxon>Metamonada</taxon>
        <taxon>Anaeramoebidae</taxon>
        <taxon>Anaeramoeba</taxon>
    </lineage>
</organism>
<protein>
    <submittedName>
        <fullName evidence="4">Ras gtpase-activating protein</fullName>
    </submittedName>
</protein>
<dbReference type="PANTHER" id="PTHR10194:SF60">
    <property type="entry name" value="RAS GTPASE-ACTIVATING PROTEIN RASKOL"/>
    <property type="match status" value="1"/>
</dbReference>
<dbReference type="PROSITE" id="PS50018">
    <property type="entry name" value="RAS_GTPASE_ACTIV_2"/>
    <property type="match status" value="1"/>
</dbReference>
<dbReference type="InterPro" id="IPR039360">
    <property type="entry name" value="Ras_GTPase"/>
</dbReference>
<feature type="domain" description="Ras-GAP" evidence="3">
    <location>
        <begin position="202"/>
        <end position="394"/>
    </location>
</feature>
<dbReference type="InterPro" id="IPR008936">
    <property type="entry name" value="Rho_GTPase_activation_prot"/>
</dbReference>
<evidence type="ECO:0000259" key="3">
    <source>
        <dbReference type="PROSITE" id="PS50018"/>
    </source>
</evidence>